<gene>
    <name evidence="2" type="ORF">LSTR_LSTR009213</name>
</gene>
<proteinExistence type="predicted"/>
<dbReference type="GO" id="GO:0043248">
    <property type="term" value="P:proteasome assembly"/>
    <property type="evidence" value="ECO:0007669"/>
    <property type="project" value="InterPro"/>
</dbReference>
<feature type="compositionally biased region" description="Basic and acidic residues" evidence="1">
    <location>
        <begin position="23"/>
        <end position="36"/>
    </location>
</feature>
<dbReference type="SMR" id="A0A482WQD5"/>
<dbReference type="EMBL" id="QKKF02027490">
    <property type="protein sequence ID" value="RZF35797.1"/>
    <property type="molecule type" value="Genomic_DNA"/>
</dbReference>
<feature type="region of interest" description="Disordered" evidence="1">
    <location>
        <begin position="1"/>
        <end position="36"/>
    </location>
</feature>
<keyword evidence="3" id="KW-1185">Reference proteome</keyword>
<accession>A0A482WQD5</accession>
<sequence length="221" mass="24626">MEYARIDEEEVEKEERKKKKTGKQKEEKENDKEDSTFKNCSSSKHIWLALYLSQNQENPFEKGTIAAGQGNSSVLQVSSYSSVLIQKSCTTMERPVNGSVSVAEEATLEPAESSFSVHSFVDTVSDTSVTFQVLKMRDSLLIWIGLLEQSSFSDLSLAVNTLSSKVFGHRDDSASTSLANRLSRRLKKPVFVSYNVPASKIDLPGIERRLLEEINSNSSAF</sequence>
<comment type="caution">
    <text evidence="2">The sequence shown here is derived from an EMBL/GenBank/DDBJ whole genome shotgun (WGS) entry which is preliminary data.</text>
</comment>
<dbReference type="InterPro" id="IPR032157">
    <property type="entry name" value="PAC4"/>
</dbReference>
<evidence type="ECO:0000313" key="3">
    <source>
        <dbReference type="Proteomes" id="UP000291343"/>
    </source>
</evidence>
<organism evidence="2 3">
    <name type="scientific">Laodelphax striatellus</name>
    <name type="common">Small brown planthopper</name>
    <name type="synonym">Delphax striatella</name>
    <dbReference type="NCBI Taxonomy" id="195883"/>
    <lineage>
        <taxon>Eukaryota</taxon>
        <taxon>Metazoa</taxon>
        <taxon>Ecdysozoa</taxon>
        <taxon>Arthropoda</taxon>
        <taxon>Hexapoda</taxon>
        <taxon>Insecta</taxon>
        <taxon>Pterygota</taxon>
        <taxon>Neoptera</taxon>
        <taxon>Paraneoptera</taxon>
        <taxon>Hemiptera</taxon>
        <taxon>Auchenorrhyncha</taxon>
        <taxon>Fulgoroidea</taxon>
        <taxon>Delphacidae</taxon>
        <taxon>Criomorphinae</taxon>
        <taxon>Laodelphax</taxon>
    </lineage>
</organism>
<dbReference type="PANTHER" id="PTHR33559:SF1">
    <property type="entry name" value="PROTEASOME ASSEMBLY CHAPERONE 4"/>
    <property type="match status" value="1"/>
</dbReference>
<dbReference type="PANTHER" id="PTHR33559">
    <property type="entry name" value="PROTEASOME ASSEMBLY CHAPERONE 4"/>
    <property type="match status" value="1"/>
</dbReference>
<dbReference type="STRING" id="195883.A0A482WQD5"/>
<protein>
    <recommendedName>
        <fullName evidence="4">Proteasome assembly chaperone 4</fullName>
    </recommendedName>
</protein>
<reference evidence="2 3" key="1">
    <citation type="journal article" date="2017" name="Gigascience">
        <title>Genome sequence of the small brown planthopper, Laodelphax striatellus.</title>
        <authorList>
            <person name="Zhu J."/>
            <person name="Jiang F."/>
            <person name="Wang X."/>
            <person name="Yang P."/>
            <person name="Bao Y."/>
            <person name="Zhao W."/>
            <person name="Wang W."/>
            <person name="Lu H."/>
            <person name="Wang Q."/>
            <person name="Cui N."/>
            <person name="Li J."/>
            <person name="Chen X."/>
            <person name="Luo L."/>
            <person name="Yu J."/>
            <person name="Kang L."/>
            <person name="Cui F."/>
        </authorList>
    </citation>
    <scope>NUCLEOTIDE SEQUENCE [LARGE SCALE GENOMIC DNA]</scope>
    <source>
        <strain evidence="2">Lst14</strain>
    </source>
</reference>
<evidence type="ECO:0000313" key="2">
    <source>
        <dbReference type="EMBL" id="RZF35797.1"/>
    </source>
</evidence>
<dbReference type="AlphaFoldDB" id="A0A482WQD5"/>
<dbReference type="InParanoid" id="A0A482WQD5"/>
<dbReference type="OrthoDB" id="368507at2759"/>
<dbReference type="Pfam" id="PF16093">
    <property type="entry name" value="PAC4"/>
    <property type="match status" value="1"/>
</dbReference>
<evidence type="ECO:0008006" key="4">
    <source>
        <dbReference type="Google" id="ProtNLM"/>
    </source>
</evidence>
<name>A0A482WQD5_LAOST</name>
<evidence type="ECO:0000256" key="1">
    <source>
        <dbReference type="SAM" id="MobiDB-lite"/>
    </source>
</evidence>
<dbReference type="Proteomes" id="UP000291343">
    <property type="component" value="Unassembled WGS sequence"/>
</dbReference>